<feature type="transmembrane region" description="Helical" evidence="5">
    <location>
        <begin position="21"/>
        <end position="44"/>
    </location>
</feature>
<feature type="domain" description="Translocation and assembly module TamB C-terminal" evidence="6">
    <location>
        <begin position="1119"/>
        <end position="1469"/>
    </location>
</feature>
<comment type="caution">
    <text evidence="7">The sequence shown here is derived from an EMBL/GenBank/DDBJ whole genome shotgun (WGS) entry which is preliminary data.</text>
</comment>
<dbReference type="PANTHER" id="PTHR36985">
    <property type="entry name" value="TRANSLOCATION AND ASSEMBLY MODULE SUBUNIT TAMB"/>
    <property type="match status" value="1"/>
</dbReference>
<protein>
    <submittedName>
        <fullName evidence="7">Translocation/assembly module TamB</fullName>
    </submittedName>
</protein>
<keyword evidence="3 5" id="KW-1133">Transmembrane helix</keyword>
<dbReference type="Proteomes" id="UP000322084">
    <property type="component" value="Unassembled WGS sequence"/>
</dbReference>
<evidence type="ECO:0000259" key="6">
    <source>
        <dbReference type="Pfam" id="PF04357"/>
    </source>
</evidence>
<evidence type="ECO:0000256" key="5">
    <source>
        <dbReference type="SAM" id="Phobius"/>
    </source>
</evidence>
<dbReference type="GO" id="GO:0005886">
    <property type="term" value="C:plasma membrane"/>
    <property type="evidence" value="ECO:0007669"/>
    <property type="project" value="InterPro"/>
</dbReference>
<evidence type="ECO:0000313" key="7">
    <source>
        <dbReference type="EMBL" id="GEQ97351.1"/>
    </source>
</evidence>
<accession>A0A5A7MMZ4</accession>
<dbReference type="InterPro" id="IPR007452">
    <property type="entry name" value="TamB_C"/>
</dbReference>
<dbReference type="GO" id="GO:0009306">
    <property type="term" value="P:protein secretion"/>
    <property type="evidence" value="ECO:0007669"/>
    <property type="project" value="InterPro"/>
</dbReference>
<sequence length="1469" mass="155440">MNDAAPHSDSPKKPWQRRWRIALVGVLALAGVLIGLMVAAVLWLDSKAGKFWLCATLNDILAESGVEIGTLRGQLFSDFRIDSITLSDTDGAYLVANDVRLEWRAKALWDRHVDIGTLAIHDIRMTRLPQSSPEAQTSGAPVRLPRLPELPVSISVAQFSIGQILLDAPILGQAAALEASGQDLALSDKRLNGQLSTFGSKQATDAPDSITADLSYDETLQRLDVTLDMVGPPDGIIAHALNIAPQEPARLHIDGGGTFSDWVGSLDAQYGKRARYDAGILVENGRLSIEGDAAQSGLVDAPYADWLSPTISLSVVADLDDTDIIPVTAALGFAKGNILVDGKIHTENSQTLDLQYHLTLDQNAGAKLLDLPMRHDGAILDGTLSGTFEAPLWTARLVIDAPQWDNAAKATQARLQLSGGFEKSAIPIESSGKISGLSFPDQPDLAEFDTDLAVNGRYDLEAASAHIAHARIDAPGLSITGTGDYALTAQTLALDLTAQITALSRLPLPTALPLDGQIEARIGLARANDADPITVQLTMNGEAISAKQESLGLLLGETPHFESHIQFSPGSTVRILSAQISGAGLDVFAQGLADITAQDLDITYRLGFTDLSLLGLSGPTDIDGGLVLEGALSGSFDQPVLAATADLAQLDVQGYRLLNLHLDALATDLVSQPHMELRLGADSSLGPLRIEGRAAMAENGVIDMPLVFLALGGAEIEGALAYGTDGLVRGTLAGASGDLSKLPQSQRYGLQGDMNFTAAFSAQNGEQALRLEGAGENLTIPSASTELMEIEAINLDATLRLTDALPYIDAQFSITDFAMGFTRLANAGITAQGDSKRLHISGEADGDWRGPLSLKGAVDWGKDADSQTISLDLDGTLFGEDIKTPAPIVAQQTGDLWQIAPFRMQISQGQISGTARYGPERIHGSLDLLSVPLELVNVAAPRLLPTGTINARLSVEQTDGPATAEMHLALLDVTPAITGFATTPPFSATIDGQLTDGLFSIKGEASAQEAMRADLSLRMPLALDLRAGNYAPKADAPLEGQLSWDGALASLFMLVTLPEHEASGTLHADLQIGGLLNNPDISGDIRLNDTRYEHLGSGFLATDITLAADLSDRRLSITRFDAQDGNGGTLKGSGWAEIDETGDFLTDINLLLNDVTVIRRVDVKAVTSADLRFQKTPETMTASGTIEPSRADVDISKSLPNDVTSIEVTEIRTSEGGGPNTPDGQEAAFEPAMPVALDFQIDAPRRIFVRGRGLDSEWEVHLKILGDAETPLIEGTASLLKGAFDFAGRRFTLDGGQLIFTGAATIDPILDIRARETVDGLDVVLSLSGPVSSPSLSLQSTPSLPEDEILSRLLFGESVADLTPLEAVQLASALASLSGGGGLDVVGAARAGLGLDRLNIEMGDENSNGPRITGGKYLTDNVYFEVATETGTGITTGTLEWALTRNLSLRSQMSSSQENAVSIRWSWNY</sequence>
<dbReference type="PANTHER" id="PTHR36985:SF1">
    <property type="entry name" value="TRANSLOCATION AND ASSEMBLY MODULE SUBUNIT TAMB"/>
    <property type="match status" value="1"/>
</dbReference>
<evidence type="ECO:0000313" key="8">
    <source>
        <dbReference type="Proteomes" id="UP000322084"/>
    </source>
</evidence>
<evidence type="ECO:0000256" key="2">
    <source>
        <dbReference type="ARBA" id="ARBA00022692"/>
    </source>
</evidence>
<gene>
    <name evidence="7" type="ORF">JCM17844_09880</name>
</gene>
<proteinExistence type="predicted"/>
<dbReference type="EMBL" id="BKCL01000002">
    <property type="protein sequence ID" value="GEQ97351.1"/>
    <property type="molecule type" value="Genomic_DNA"/>
</dbReference>
<comment type="subcellular location">
    <subcellularLocation>
        <location evidence="1">Membrane</location>
        <topology evidence="1">Single-pass membrane protein</topology>
    </subcellularLocation>
</comment>
<evidence type="ECO:0000256" key="4">
    <source>
        <dbReference type="ARBA" id="ARBA00023136"/>
    </source>
</evidence>
<evidence type="ECO:0000256" key="3">
    <source>
        <dbReference type="ARBA" id="ARBA00022989"/>
    </source>
</evidence>
<dbReference type="Pfam" id="PF04357">
    <property type="entry name" value="TamB"/>
    <property type="match status" value="1"/>
</dbReference>
<dbReference type="GO" id="GO:0097347">
    <property type="term" value="C:TAM protein secretion complex"/>
    <property type="evidence" value="ECO:0007669"/>
    <property type="project" value="TreeGrafter"/>
</dbReference>
<dbReference type="RefSeq" id="WP_149999848.1">
    <property type="nucleotide sequence ID" value="NZ_BKCL01000002.1"/>
</dbReference>
<keyword evidence="4 5" id="KW-0472">Membrane</keyword>
<evidence type="ECO:0000256" key="1">
    <source>
        <dbReference type="ARBA" id="ARBA00004167"/>
    </source>
</evidence>
<name>A0A5A7MMZ4_9PROT</name>
<organism evidence="7 8">
    <name type="scientific">Iodidimonas gelatinilytica</name>
    <dbReference type="NCBI Taxonomy" id="1236966"/>
    <lineage>
        <taxon>Bacteria</taxon>
        <taxon>Pseudomonadati</taxon>
        <taxon>Pseudomonadota</taxon>
        <taxon>Alphaproteobacteria</taxon>
        <taxon>Iodidimonadales</taxon>
        <taxon>Iodidimonadaceae</taxon>
        <taxon>Iodidimonas</taxon>
    </lineage>
</organism>
<keyword evidence="2 5" id="KW-0812">Transmembrane</keyword>
<reference evidence="7 8" key="1">
    <citation type="submission" date="2019-09" db="EMBL/GenBank/DDBJ databases">
        <title>NBRP : Genome information of microbial organism related human and environment.</title>
        <authorList>
            <person name="Hattori M."/>
            <person name="Oshima K."/>
            <person name="Inaba H."/>
            <person name="Suda W."/>
            <person name="Sakamoto M."/>
            <person name="Iino T."/>
            <person name="Kitahara M."/>
            <person name="Oshida Y."/>
            <person name="Iida T."/>
            <person name="Kudo T."/>
            <person name="Itoh T."/>
            <person name="Ohkuma M."/>
        </authorList>
    </citation>
    <scope>NUCLEOTIDE SEQUENCE [LARGE SCALE GENOMIC DNA]</scope>
    <source>
        <strain evidence="7 8">Hi-2</strain>
    </source>
</reference>